<keyword evidence="7" id="KW-0804">Transcription</keyword>
<keyword evidence="3 8" id="KW-0597">Phosphoprotein</keyword>
<dbReference type="InterPro" id="IPR001867">
    <property type="entry name" value="OmpR/PhoB-type_DNA-bd"/>
</dbReference>
<dbReference type="GO" id="GO:0005829">
    <property type="term" value="C:cytosol"/>
    <property type="evidence" value="ECO:0007669"/>
    <property type="project" value="TreeGrafter"/>
</dbReference>
<sequence length="226" mass="25928">MRVLLVEDDELIAQGIVQGLKQKGYQVEHCTTGRQAEVAFDTDHFEAAIFDLGLPDGLAVPLIKRLKSRGLSVPILVLTAWDDIDTKLAALDAGADDFVTKPFDLREIEARLRVITRRQQQRTDDILSAGPVQMDLANQSVCYQQQSIILTKREWLLLKEFMLHPQRILRREHLESVCFGWDSEVESNAIEVHIHNLRKKFYKELIRNVRGVGYRLDPNIQQLDQS</sequence>
<dbReference type="PANTHER" id="PTHR48111:SF35">
    <property type="entry name" value="TRANSCRIPTIONAL REGULATORY PROTEIN QSEB"/>
    <property type="match status" value="1"/>
</dbReference>
<dbReference type="Pfam" id="PF00072">
    <property type="entry name" value="Response_reg"/>
    <property type="match status" value="1"/>
</dbReference>
<keyword evidence="13" id="KW-1185">Reference proteome</keyword>
<dbReference type="CDD" id="cd00383">
    <property type="entry name" value="trans_reg_C"/>
    <property type="match status" value="1"/>
</dbReference>
<protein>
    <submittedName>
        <fullName evidence="12">DNA-binding response regulator</fullName>
    </submittedName>
</protein>
<evidence type="ECO:0000256" key="8">
    <source>
        <dbReference type="PROSITE-ProRule" id="PRU00169"/>
    </source>
</evidence>
<dbReference type="SMART" id="SM00448">
    <property type="entry name" value="REC"/>
    <property type="match status" value="1"/>
</dbReference>
<dbReference type="PANTHER" id="PTHR48111">
    <property type="entry name" value="REGULATOR OF RPOS"/>
    <property type="match status" value="1"/>
</dbReference>
<name>A0A432ZKY1_9GAMM</name>
<comment type="caution">
    <text evidence="12">The sequence shown here is derived from an EMBL/GenBank/DDBJ whole genome shotgun (WGS) entry which is preliminary data.</text>
</comment>
<dbReference type="Pfam" id="PF00486">
    <property type="entry name" value="Trans_reg_C"/>
    <property type="match status" value="1"/>
</dbReference>
<evidence type="ECO:0000313" key="12">
    <source>
        <dbReference type="EMBL" id="RUO78636.1"/>
    </source>
</evidence>
<evidence type="ECO:0000256" key="5">
    <source>
        <dbReference type="ARBA" id="ARBA00023015"/>
    </source>
</evidence>
<dbReference type="PROSITE" id="PS51755">
    <property type="entry name" value="OMPR_PHOB"/>
    <property type="match status" value="1"/>
</dbReference>
<feature type="DNA-binding region" description="OmpR/PhoB-type" evidence="9">
    <location>
        <begin position="124"/>
        <end position="218"/>
    </location>
</feature>
<dbReference type="GO" id="GO:0000156">
    <property type="term" value="F:phosphorelay response regulator activity"/>
    <property type="evidence" value="ECO:0007669"/>
    <property type="project" value="TreeGrafter"/>
</dbReference>
<evidence type="ECO:0000256" key="3">
    <source>
        <dbReference type="ARBA" id="ARBA00022553"/>
    </source>
</evidence>
<dbReference type="PROSITE" id="PS50110">
    <property type="entry name" value="RESPONSE_REGULATORY"/>
    <property type="match status" value="1"/>
</dbReference>
<evidence type="ECO:0000256" key="6">
    <source>
        <dbReference type="ARBA" id="ARBA00023125"/>
    </source>
</evidence>
<comment type="subcellular location">
    <subcellularLocation>
        <location evidence="1">Cytoplasm</location>
    </subcellularLocation>
</comment>
<dbReference type="InterPro" id="IPR011006">
    <property type="entry name" value="CheY-like_superfamily"/>
</dbReference>
<dbReference type="SMART" id="SM00862">
    <property type="entry name" value="Trans_reg_C"/>
    <property type="match status" value="1"/>
</dbReference>
<dbReference type="InterPro" id="IPR039420">
    <property type="entry name" value="WalR-like"/>
</dbReference>
<gene>
    <name evidence="12" type="ORF">CWI83_06355</name>
</gene>
<keyword evidence="5" id="KW-0805">Transcription regulation</keyword>
<keyword evidence="4" id="KW-0902">Two-component regulatory system</keyword>
<feature type="modified residue" description="4-aspartylphosphate" evidence="8">
    <location>
        <position position="51"/>
    </location>
</feature>
<dbReference type="EMBL" id="PIQG01000002">
    <property type="protein sequence ID" value="RUO78636.1"/>
    <property type="molecule type" value="Genomic_DNA"/>
</dbReference>
<reference evidence="12 13" key="1">
    <citation type="journal article" date="2011" name="Front. Microbiol.">
        <title>Genomic signatures of strain selection and enhancement in Bacillus atrophaeus var. globigii, a historical biowarfare simulant.</title>
        <authorList>
            <person name="Gibbons H.S."/>
            <person name="Broomall S.M."/>
            <person name="McNew L.A."/>
            <person name="Daligault H."/>
            <person name="Chapman C."/>
            <person name="Bruce D."/>
            <person name="Karavis M."/>
            <person name="Krepps M."/>
            <person name="McGregor P.A."/>
            <person name="Hong C."/>
            <person name="Park K.H."/>
            <person name="Akmal A."/>
            <person name="Feldman A."/>
            <person name="Lin J.S."/>
            <person name="Chang W.E."/>
            <person name="Higgs B.W."/>
            <person name="Demirev P."/>
            <person name="Lindquist J."/>
            <person name="Liem A."/>
            <person name="Fochler E."/>
            <person name="Read T.D."/>
            <person name="Tapia R."/>
            <person name="Johnson S."/>
            <person name="Bishop-Lilly K.A."/>
            <person name="Detter C."/>
            <person name="Han C."/>
            <person name="Sozhamannan S."/>
            <person name="Rosenzweig C.N."/>
            <person name="Skowronski E.W."/>
        </authorList>
    </citation>
    <scope>NUCLEOTIDE SEQUENCE [LARGE SCALE GENOMIC DNA]</scope>
    <source>
        <strain evidence="12 13">PIT1</strain>
    </source>
</reference>
<evidence type="ECO:0000256" key="7">
    <source>
        <dbReference type="ARBA" id="ARBA00023163"/>
    </source>
</evidence>
<accession>A0A432ZKY1</accession>
<dbReference type="Gene3D" id="3.40.50.2300">
    <property type="match status" value="1"/>
</dbReference>
<evidence type="ECO:0000256" key="1">
    <source>
        <dbReference type="ARBA" id="ARBA00004496"/>
    </source>
</evidence>
<organism evidence="12 13">
    <name type="scientific">Pseudidiomarina taiwanensis</name>
    <dbReference type="NCBI Taxonomy" id="337250"/>
    <lineage>
        <taxon>Bacteria</taxon>
        <taxon>Pseudomonadati</taxon>
        <taxon>Pseudomonadota</taxon>
        <taxon>Gammaproteobacteria</taxon>
        <taxon>Alteromonadales</taxon>
        <taxon>Idiomarinaceae</taxon>
        <taxon>Pseudidiomarina</taxon>
    </lineage>
</organism>
<evidence type="ECO:0000313" key="13">
    <source>
        <dbReference type="Proteomes" id="UP000288279"/>
    </source>
</evidence>
<dbReference type="RefSeq" id="WP_126827243.1">
    <property type="nucleotide sequence ID" value="NZ_PIQG01000002.1"/>
</dbReference>
<dbReference type="GO" id="GO:0000976">
    <property type="term" value="F:transcription cis-regulatory region binding"/>
    <property type="evidence" value="ECO:0007669"/>
    <property type="project" value="TreeGrafter"/>
</dbReference>
<evidence type="ECO:0000259" key="11">
    <source>
        <dbReference type="PROSITE" id="PS51755"/>
    </source>
</evidence>
<feature type="domain" description="Response regulatory" evidence="10">
    <location>
        <begin position="2"/>
        <end position="116"/>
    </location>
</feature>
<dbReference type="AlphaFoldDB" id="A0A432ZKY1"/>
<dbReference type="CDD" id="cd17624">
    <property type="entry name" value="REC_OmpR_PmrA-like"/>
    <property type="match status" value="1"/>
</dbReference>
<feature type="domain" description="OmpR/PhoB-type" evidence="11">
    <location>
        <begin position="124"/>
        <end position="218"/>
    </location>
</feature>
<keyword evidence="6 9" id="KW-0238">DNA-binding</keyword>
<dbReference type="Proteomes" id="UP000288279">
    <property type="component" value="Unassembled WGS sequence"/>
</dbReference>
<evidence type="ECO:0000256" key="2">
    <source>
        <dbReference type="ARBA" id="ARBA00022490"/>
    </source>
</evidence>
<keyword evidence="2" id="KW-0963">Cytoplasm</keyword>
<dbReference type="InterPro" id="IPR036388">
    <property type="entry name" value="WH-like_DNA-bd_sf"/>
</dbReference>
<evidence type="ECO:0000256" key="4">
    <source>
        <dbReference type="ARBA" id="ARBA00023012"/>
    </source>
</evidence>
<evidence type="ECO:0000259" key="10">
    <source>
        <dbReference type="PROSITE" id="PS50110"/>
    </source>
</evidence>
<dbReference type="GO" id="GO:0006355">
    <property type="term" value="P:regulation of DNA-templated transcription"/>
    <property type="evidence" value="ECO:0007669"/>
    <property type="project" value="InterPro"/>
</dbReference>
<proteinExistence type="predicted"/>
<dbReference type="SUPFAM" id="SSF52172">
    <property type="entry name" value="CheY-like"/>
    <property type="match status" value="1"/>
</dbReference>
<evidence type="ECO:0000256" key="9">
    <source>
        <dbReference type="PROSITE-ProRule" id="PRU01091"/>
    </source>
</evidence>
<dbReference type="InterPro" id="IPR001789">
    <property type="entry name" value="Sig_transdc_resp-reg_receiver"/>
</dbReference>
<dbReference type="OrthoDB" id="9802426at2"/>
<dbReference type="GO" id="GO:0032993">
    <property type="term" value="C:protein-DNA complex"/>
    <property type="evidence" value="ECO:0007669"/>
    <property type="project" value="TreeGrafter"/>
</dbReference>
<dbReference type="Gene3D" id="1.10.10.10">
    <property type="entry name" value="Winged helix-like DNA-binding domain superfamily/Winged helix DNA-binding domain"/>
    <property type="match status" value="1"/>
</dbReference>